<dbReference type="InParanoid" id="F4SCI1"/>
<name>F4SCI1_MELLP</name>
<feature type="region of interest" description="Disordered" evidence="1">
    <location>
        <begin position="262"/>
        <end position="320"/>
    </location>
</feature>
<dbReference type="VEuPathDB" id="FungiDB:MELLADRAFT_84804"/>
<dbReference type="AlphaFoldDB" id="F4SCI1"/>
<dbReference type="EMBL" id="GL883209">
    <property type="protein sequence ID" value="EGF97646.1"/>
    <property type="molecule type" value="Genomic_DNA"/>
</dbReference>
<evidence type="ECO:0008006" key="4">
    <source>
        <dbReference type="Google" id="ProtNLM"/>
    </source>
</evidence>
<evidence type="ECO:0000313" key="2">
    <source>
        <dbReference type="EMBL" id="EGF97646.1"/>
    </source>
</evidence>
<protein>
    <recommendedName>
        <fullName evidence="4">Alpha-type protein kinase domain-containing protein</fullName>
    </recommendedName>
</protein>
<feature type="region of interest" description="Disordered" evidence="1">
    <location>
        <begin position="38"/>
        <end position="62"/>
    </location>
</feature>
<dbReference type="Proteomes" id="UP000001072">
    <property type="component" value="Unassembled WGS sequence"/>
</dbReference>
<keyword evidence="3" id="KW-1185">Reference proteome</keyword>
<dbReference type="HOGENOM" id="CLU_041811_0_0_1"/>
<accession>F4SCI1</accession>
<feature type="compositionally biased region" description="Polar residues" evidence="1">
    <location>
        <begin position="51"/>
        <end position="62"/>
    </location>
</feature>
<dbReference type="OrthoDB" id="10379725at2759"/>
<evidence type="ECO:0000313" key="3">
    <source>
        <dbReference type="Proteomes" id="UP000001072"/>
    </source>
</evidence>
<dbReference type="GeneID" id="18933611"/>
<reference evidence="3" key="1">
    <citation type="journal article" date="2011" name="Proc. Natl. Acad. Sci. U.S.A.">
        <title>Obligate biotrophy features unraveled by the genomic analysis of rust fungi.</title>
        <authorList>
            <person name="Duplessis S."/>
            <person name="Cuomo C.A."/>
            <person name="Lin Y.-C."/>
            <person name="Aerts A."/>
            <person name="Tisserant E."/>
            <person name="Veneault-Fourrey C."/>
            <person name="Joly D.L."/>
            <person name="Hacquard S."/>
            <person name="Amselem J."/>
            <person name="Cantarel B.L."/>
            <person name="Chiu R."/>
            <person name="Coutinho P.M."/>
            <person name="Feau N."/>
            <person name="Field M."/>
            <person name="Frey P."/>
            <person name="Gelhaye E."/>
            <person name="Goldberg J."/>
            <person name="Grabherr M.G."/>
            <person name="Kodira C.D."/>
            <person name="Kohler A."/>
            <person name="Kuees U."/>
            <person name="Lindquist E.A."/>
            <person name="Lucas S.M."/>
            <person name="Mago R."/>
            <person name="Mauceli E."/>
            <person name="Morin E."/>
            <person name="Murat C."/>
            <person name="Pangilinan J.L."/>
            <person name="Park R."/>
            <person name="Pearson M."/>
            <person name="Quesneville H."/>
            <person name="Rouhier N."/>
            <person name="Sakthikumar S."/>
            <person name="Salamov A.A."/>
            <person name="Schmutz J."/>
            <person name="Selles B."/>
            <person name="Shapiro H."/>
            <person name="Tanguay P."/>
            <person name="Tuskan G.A."/>
            <person name="Henrissat B."/>
            <person name="Van de Peer Y."/>
            <person name="Rouze P."/>
            <person name="Ellis J.G."/>
            <person name="Dodds P.N."/>
            <person name="Schein J.E."/>
            <person name="Zhong S."/>
            <person name="Hamelin R.C."/>
            <person name="Grigoriev I.V."/>
            <person name="Szabo L.J."/>
            <person name="Martin F."/>
        </authorList>
    </citation>
    <scope>NUCLEOTIDE SEQUENCE [LARGE SCALE GENOMIC DNA]</scope>
    <source>
        <strain evidence="3">98AG31 / pathotype 3-4-7</strain>
    </source>
</reference>
<feature type="region of interest" description="Disordered" evidence="1">
    <location>
        <begin position="105"/>
        <end position="125"/>
    </location>
</feature>
<proteinExistence type="predicted"/>
<organism evidence="3">
    <name type="scientific">Melampsora larici-populina (strain 98AG31 / pathotype 3-4-7)</name>
    <name type="common">Poplar leaf rust fungus</name>
    <dbReference type="NCBI Taxonomy" id="747676"/>
    <lineage>
        <taxon>Eukaryota</taxon>
        <taxon>Fungi</taxon>
        <taxon>Dikarya</taxon>
        <taxon>Basidiomycota</taxon>
        <taxon>Pucciniomycotina</taxon>
        <taxon>Pucciniomycetes</taxon>
        <taxon>Pucciniales</taxon>
        <taxon>Melampsoraceae</taxon>
        <taxon>Melampsora</taxon>
    </lineage>
</organism>
<dbReference type="RefSeq" id="XP_007419089.1">
    <property type="nucleotide sequence ID" value="XM_007419027.1"/>
</dbReference>
<sequence length="515" mass="57844">MEEDTSVMCTLPQCLGCGKCYRFLTNSKCQLCKGSNDAQSGIPTRAPHPNPASTLTNPASASVRNTPLTASTLPQELFQGGDTQPAFKPNYLPVALNSQLQGSIRASQSGRRTVGQPKGKKKKEIEEVIEEETSEIEISMSFLYLSGTGKSNYVRHGLTPRKFKINLDSADWFFSLGWDVYKYYLQEAKDSAFPSKTQQRDNKICALPPDFSSTYCIIVENGVSVTQDSMKTTLISKCKTKKLDKTKFGLLFNMRKYLATLSSDSSPEPDRSRKRTNRYELTSDEEALDESPELDPAPKPYPHTRKRQYPAVSISEPQDQEADRFEEIIHVNSASSAQVQLVQLQQPVPPERDDSADADGPKLECDESMYLEMFGNTHELARSAKEILPYPPRPIANWNEGWLLSLITKNRKAVFKPVAISFRVDRESLIGAGRFMQCYKAELLIALQAHRVVAKQVFGDHCPLAQYQLQAQTYVHVEGVIERFKANVLSNEKFTQLEKDLVNTLRLTRNSLCTS</sequence>
<gene>
    <name evidence="2" type="ORF">MELLADRAFT_84804</name>
</gene>
<feature type="compositionally biased region" description="Acidic residues" evidence="1">
    <location>
        <begin position="282"/>
        <end position="293"/>
    </location>
</feature>
<evidence type="ECO:0000256" key="1">
    <source>
        <dbReference type="SAM" id="MobiDB-lite"/>
    </source>
</evidence>
<dbReference type="KEGG" id="mlr:MELLADRAFT_84804"/>